<dbReference type="Pfam" id="PF12973">
    <property type="entry name" value="Cupin_7"/>
    <property type="match status" value="1"/>
</dbReference>
<feature type="domain" description="ChrR-like cupin" evidence="1">
    <location>
        <begin position="10"/>
        <end position="109"/>
    </location>
</feature>
<sequence>MADTVQAMATEVAATPFMIPGGKGEFRIQLLNEDQSRGVVTSIVHIPPGGHIPAHSHRQGSEMHYVLSGDLIDAGRRLGPGAFLTHAAGQVHGPHESEGGAQVLTVQEWQSRDGDFDFNPA</sequence>
<keyword evidence="3" id="KW-1185">Reference proteome</keyword>
<dbReference type="InterPro" id="IPR025979">
    <property type="entry name" value="ChrR-like_cupin_dom"/>
</dbReference>
<evidence type="ECO:0000313" key="2">
    <source>
        <dbReference type="EMBL" id="MBL6453934.1"/>
    </source>
</evidence>
<dbReference type="InterPro" id="IPR014710">
    <property type="entry name" value="RmlC-like_jellyroll"/>
</dbReference>
<comment type="caution">
    <text evidence="2">The sequence shown here is derived from an EMBL/GenBank/DDBJ whole genome shotgun (WGS) entry which is preliminary data.</text>
</comment>
<accession>A0ABS1UZT7</accession>
<reference evidence="2 3" key="1">
    <citation type="submission" date="2021-01" db="EMBL/GenBank/DDBJ databases">
        <title>Belnapia mucosa sp. nov. and Belnapia arida sp. nov., isolated from the Tabernas Desert (Almeria, Spain).</title>
        <authorList>
            <person name="Molina-Menor E."/>
            <person name="Vidal-Verdu A."/>
            <person name="Calonge A."/>
            <person name="Satari L."/>
            <person name="Pereto Magraner J."/>
            <person name="Porcar Miralles M."/>
        </authorList>
    </citation>
    <scope>NUCLEOTIDE SEQUENCE [LARGE SCALE GENOMIC DNA]</scope>
    <source>
        <strain evidence="2 3">T6</strain>
    </source>
</reference>
<protein>
    <submittedName>
        <fullName evidence="2">Cupin domain-containing protein</fullName>
    </submittedName>
</protein>
<dbReference type="InterPro" id="IPR011051">
    <property type="entry name" value="RmlC_Cupin_sf"/>
</dbReference>
<proteinExistence type="predicted"/>
<evidence type="ECO:0000313" key="3">
    <source>
        <dbReference type="Proteomes" id="UP000606490"/>
    </source>
</evidence>
<name>A0ABS1UZT7_9PROT</name>
<evidence type="ECO:0000259" key="1">
    <source>
        <dbReference type="Pfam" id="PF12973"/>
    </source>
</evidence>
<dbReference type="SUPFAM" id="SSF51182">
    <property type="entry name" value="RmlC-like cupins"/>
    <property type="match status" value="1"/>
</dbReference>
<organism evidence="2 3">
    <name type="scientific">Belnapia mucosa</name>
    <dbReference type="NCBI Taxonomy" id="2804532"/>
    <lineage>
        <taxon>Bacteria</taxon>
        <taxon>Pseudomonadati</taxon>
        <taxon>Pseudomonadota</taxon>
        <taxon>Alphaproteobacteria</taxon>
        <taxon>Acetobacterales</taxon>
        <taxon>Roseomonadaceae</taxon>
        <taxon>Belnapia</taxon>
    </lineage>
</organism>
<dbReference type="EMBL" id="JAEUXJ010000001">
    <property type="protein sequence ID" value="MBL6453934.1"/>
    <property type="molecule type" value="Genomic_DNA"/>
</dbReference>
<dbReference type="Gene3D" id="2.60.120.10">
    <property type="entry name" value="Jelly Rolls"/>
    <property type="match status" value="1"/>
</dbReference>
<dbReference type="RefSeq" id="WP_202823674.1">
    <property type="nucleotide sequence ID" value="NZ_JAEUXJ010000001.1"/>
</dbReference>
<dbReference type="Proteomes" id="UP000606490">
    <property type="component" value="Unassembled WGS sequence"/>
</dbReference>
<gene>
    <name evidence="2" type="ORF">JMJ55_01290</name>
</gene>